<dbReference type="EMBL" id="GBXM01011515">
    <property type="protein sequence ID" value="JAH97062.1"/>
    <property type="molecule type" value="Transcribed_RNA"/>
</dbReference>
<accession>A0A0E9X2V0</accession>
<evidence type="ECO:0000313" key="1">
    <source>
        <dbReference type="EMBL" id="JAH97062.1"/>
    </source>
</evidence>
<dbReference type="AlphaFoldDB" id="A0A0E9X2V0"/>
<reference evidence="1" key="1">
    <citation type="submission" date="2014-11" db="EMBL/GenBank/DDBJ databases">
        <authorList>
            <person name="Amaro Gonzalez C."/>
        </authorList>
    </citation>
    <scope>NUCLEOTIDE SEQUENCE</scope>
</reference>
<organism evidence="1">
    <name type="scientific">Anguilla anguilla</name>
    <name type="common">European freshwater eel</name>
    <name type="synonym">Muraena anguilla</name>
    <dbReference type="NCBI Taxonomy" id="7936"/>
    <lineage>
        <taxon>Eukaryota</taxon>
        <taxon>Metazoa</taxon>
        <taxon>Chordata</taxon>
        <taxon>Craniata</taxon>
        <taxon>Vertebrata</taxon>
        <taxon>Euteleostomi</taxon>
        <taxon>Actinopterygii</taxon>
        <taxon>Neopterygii</taxon>
        <taxon>Teleostei</taxon>
        <taxon>Anguilliformes</taxon>
        <taxon>Anguillidae</taxon>
        <taxon>Anguilla</taxon>
    </lineage>
</organism>
<sequence length="59" mass="6841">MDISKQTESTVLYSIEKGWYNGVIKKLPLFTLVKAQYFILAVEFLNGISPRNLTLYFHT</sequence>
<name>A0A0E9X2V0_ANGAN</name>
<protein>
    <submittedName>
        <fullName evidence="1">Uncharacterized protein</fullName>
    </submittedName>
</protein>
<proteinExistence type="predicted"/>
<reference evidence="1" key="2">
    <citation type="journal article" date="2015" name="Fish Shellfish Immunol.">
        <title>Early steps in the European eel (Anguilla anguilla)-Vibrio vulnificus interaction in the gills: Role of the RtxA13 toxin.</title>
        <authorList>
            <person name="Callol A."/>
            <person name="Pajuelo D."/>
            <person name="Ebbesson L."/>
            <person name="Teles M."/>
            <person name="MacKenzie S."/>
            <person name="Amaro C."/>
        </authorList>
    </citation>
    <scope>NUCLEOTIDE SEQUENCE</scope>
</reference>